<dbReference type="EMBL" id="BGZK01001574">
    <property type="protein sequence ID" value="GBP82618.1"/>
    <property type="molecule type" value="Genomic_DNA"/>
</dbReference>
<name>A0A4C1Z2Q6_EUMVA</name>
<accession>A0A4C1Z2Q6</accession>
<gene>
    <name evidence="2" type="ORF">EVAR_54094_1</name>
</gene>
<keyword evidence="3" id="KW-1185">Reference proteome</keyword>
<sequence length="106" mass="11907">MADGGERRLKAALFSPERRSSSNNGPSKSGRKAERASPVLLSESVPVGCPLFKANNLNVRRRRPQINTRWNRNPRPLKIMRGGGGRPGRRRTRSERERCATAPPYK</sequence>
<organism evidence="2 3">
    <name type="scientific">Eumeta variegata</name>
    <name type="common">Bagworm moth</name>
    <name type="synonym">Eumeta japonica</name>
    <dbReference type="NCBI Taxonomy" id="151549"/>
    <lineage>
        <taxon>Eukaryota</taxon>
        <taxon>Metazoa</taxon>
        <taxon>Ecdysozoa</taxon>
        <taxon>Arthropoda</taxon>
        <taxon>Hexapoda</taxon>
        <taxon>Insecta</taxon>
        <taxon>Pterygota</taxon>
        <taxon>Neoptera</taxon>
        <taxon>Endopterygota</taxon>
        <taxon>Lepidoptera</taxon>
        <taxon>Glossata</taxon>
        <taxon>Ditrysia</taxon>
        <taxon>Tineoidea</taxon>
        <taxon>Psychidae</taxon>
        <taxon>Oiketicinae</taxon>
        <taxon>Eumeta</taxon>
    </lineage>
</organism>
<feature type="region of interest" description="Disordered" evidence="1">
    <location>
        <begin position="63"/>
        <end position="106"/>
    </location>
</feature>
<dbReference type="AlphaFoldDB" id="A0A4C1Z2Q6"/>
<protein>
    <submittedName>
        <fullName evidence="2">Uncharacterized protein</fullName>
    </submittedName>
</protein>
<proteinExistence type="predicted"/>
<evidence type="ECO:0000313" key="2">
    <source>
        <dbReference type="EMBL" id="GBP82618.1"/>
    </source>
</evidence>
<evidence type="ECO:0000313" key="3">
    <source>
        <dbReference type="Proteomes" id="UP000299102"/>
    </source>
</evidence>
<reference evidence="2 3" key="1">
    <citation type="journal article" date="2019" name="Commun. Biol.">
        <title>The bagworm genome reveals a unique fibroin gene that provides high tensile strength.</title>
        <authorList>
            <person name="Kono N."/>
            <person name="Nakamura H."/>
            <person name="Ohtoshi R."/>
            <person name="Tomita M."/>
            <person name="Numata K."/>
            <person name="Arakawa K."/>
        </authorList>
    </citation>
    <scope>NUCLEOTIDE SEQUENCE [LARGE SCALE GENOMIC DNA]</scope>
</reference>
<feature type="region of interest" description="Disordered" evidence="1">
    <location>
        <begin position="1"/>
        <end position="39"/>
    </location>
</feature>
<dbReference type="Proteomes" id="UP000299102">
    <property type="component" value="Unassembled WGS sequence"/>
</dbReference>
<comment type="caution">
    <text evidence="2">The sequence shown here is derived from an EMBL/GenBank/DDBJ whole genome shotgun (WGS) entry which is preliminary data.</text>
</comment>
<evidence type="ECO:0000256" key="1">
    <source>
        <dbReference type="SAM" id="MobiDB-lite"/>
    </source>
</evidence>